<dbReference type="SUPFAM" id="SSF51445">
    <property type="entry name" value="(Trans)glycosidases"/>
    <property type="match status" value="1"/>
</dbReference>
<keyword evidence="11" id="KW-1185">Reference proteome</keyword>
<dbReference type="InterPro" id="IPR003385">
    <property type="entry name" value="Glyco_hydro_77"/>
</dbReference>
<evidence type="ECO:0000256" key="1">
    <source>
        <dbReference type="ARBA" id="ARBA00000439"/>
    </source>
</evidence>
<gene>
    <name evidence="10" type="ORF">ATO11_18760</name>
</gene>
<dbReference type="RefSeq" id="WP_050532456.1">
    <property type="nucleotide sequence ID" value="NZ_AQQZ01000013.1"/>
</dbReference>
<dbReference type="EMBL" id="AQQZ01000013">
    <property type="protein sequence ID" value="KNG92162.1"/>
    <property type="molecule type" value="Genomic_DNA"/>
</dbReference>
<dbReference type="STRING" id="1317121.ATO11_18760"/>
<dbReference type="PANTHER" id="PTHR32438:SF5">
    <property type="entry name" value="4-ALPHA-GLUCANOTRANSFERASE DPE1, CHLOROPLASTIC_AMYLOPLASTIC"/>
    <property type="match status" value="1"/>
</dbReference>
<proteinExistence type="inferred from homology"/>
<keyword evidence="5" id="KW-0328">Glycosyltransferase</keyword>
<accession>A0A0L1JKB6</accession>
<evidence type="ECO:0000256" key="4">
    <source>
        <dbReference type="ARBA" id="ARBA00020295"/>
    </source>
</evidence>
<dbReference type="PATRIC" id="fig|1317121.7.peg.852"/>
<keyword evidence="6 10" id="KW-0808">Transferase</keyword>
<dbReference type="Gene3D" id="3.20.20.80">
    <property type="entry name" value="Glycosidases"/>
    <property type="match status" value="1"/>
</dbReference>
<evidence type="ECO:0000313" key="11">
    <source>
        <dbReference type="Proteomes" id="UP000036938"/>
    </source>
</evidence>
<evidence type="ECO:0000256" key="6">
    <source>
        <dbReference type="ARBA" id="ARBA00022679"/>
    </source>
</evidence>
<evidence type="ECO:0000313" key="10">
    <source>
        <dbReference type="EMBL" id="KNG92162.1"/>
    </source>
</evidence>
<dbReference type="InterPro" id="IPR017853">
    <property type="entry name" value="GH"/>
</dbReference>
<comment type="similarity">
    <text evidence="2">Belongs to the disproportionating enzyme family.</text>
</comment>
<evidence type="ECO:0000256" key="5">
    <source>
        <dbReference type="ARBA" id="ARBA00022676"/>
    </source>
</evidence>
<reference evidence="10 11" key="1">
    <citation type="journal article" date="2015" name="Int. J. Syst. Evol. Microbiol.">
        <title>Aestuariivita atlantica sp. nov., isolated from deep sea sediment of the Atlantic Ocean.</title>
        <authorList>
            <person name="Li G."/>
            <person name="Lai Q."/>
            <person name="Du Y."/>
            <person name="Liu X."/>
            <person name="Sun F."/>
            <person name="Shao Z."/>
        </authorList>
    </citation>
    <scope>NUCLEOTIDE SEQUENCE [LARGE SCALE GENOMIC DNA]</scope>
    <source>
        <strain evidence="10 11">22II-S11-z3</strain>
    </source>
</reference>
<protein>
    <recommendedName>
        <fullName evidence="4">4-alpha-glucanotransferase</fullName>
        <ecNumber evidence="3">2.4.1.25</ecNumber>
    </recommendedName>
    <alternativeName>
        <fullName evidence="8">Amylomaltase</fullName>
    </alternativeName>
    <alternativeName>
        <fullName evidence="9">Disproportionating enzyme</fullName>
    </alternativeName>
</protein>
<dbReference type="AlphaFoldDB" id="A0A0L1JKB6"/>
<comment type="catalytic activity">
    <reaction evidence="1">
        <text>Transfers a segment of a (1-&gt;4)-alpha-D-glucan to a new position in an acceptor, which may be glucose or a (1-&gt;4)-alpha-D-glucan.</text>
        <dbReference type="EC" id="2.4.1.25"/>
    </reaction>
</comment>
<evidence type="ECO:0000256" key="3">
    <source>
        <dbReference type="ARBA" id="ARBA00012560"/>
    </source>
</evidence>
<dbReference type="Pfam" id="PF02446">
    <property type="entry name" value="Glyco_hydro_77"/>
    <property type="match status" value="1"/>
</dbReference>
<dbReference type="GO" id="GO:0005975">
    <property type="term" value="P:carbohydrate metabolic process"/>
    <property type="evidence" value="ECO:0007669"/>
    <property type="project" value="InterPro"/>
</dbReference>
<dbReference type="EC" id="2.4.1.25" evidence="3"/>
<dbReference type="PANTHER" id="PTHR32438">
    <property type="entry name" value="4-ALPHA-GLUCANOTRANSFERASE DPE1, CHLOROPLASTIC/AMYLOPLASTIC"/>
    <property type="match status" value="1"/>
</dbReference>
<sequence>MSLARLSRALGIEPRFTDVTGAVRETSEDTAAALLAAMGAGDPVGELAALSAERKARLLPPWIVCEVGEAPDPGPHAWTLTFEDGTQADGQGPLPALPLGRHRLEVAGHVTWLLSAPPRLPLPPRDWGVIAPLHGLPTEGLGDFDDLAGVARHMARAGAGFVGINPVHAGFPCDPRLISPYTPSHRRRLNPLFVPVAVDGSRSDLIDYAHDVPARLAALRAECDPNAPGFAEWRAGQGAALERFATYQALSFAHGPTWDAWPAHLQDPAQASADPAKVTFHAWAQWRAEQALADAQAQARAAGMRHGLYLDLAVGTHPFGAETWEDRAAFAFGVSLGAPPDAFAPDGQTWGLAPLNPRHLIRTGFATLAETLRAQLRFSGMLRIDHILGFERAYWVPEAEGVAGGYVKMPRAAMLAVARIEAARAGAVLIGEDLGNVPGGLRRALAASGVPGCAVAMFERDGKGRVRRPHHYREAAIASFSTHDLPTWEGWRAGRDIDHWAALGRIDAATEAAERARRAADVAAFDTAAGGSDLADMLRFLARTRSRLVAVQAEDLLGHVEQPNLPGTVDEHPNWRRRLGLDPDDWAGTQSLDTAGAIMRAADRQGEG</sequence>
<organism evidence="10 11">
    <name type="scientific">Pseudaestuariivita atlantica</name>
    <dbReference type="NCBI Taxonomy" id="1317121"/>
    <lineage>
        <taxon>Bacteria</taxon>
        <taxon>Pseudomonadati</taxon>
        <taxon>Pseudomonadota</taxon>
        <taxon>Alphaproteobacteria</taxon>
        <taxon>Rhodobacterales</taxon>
        <taxon>Paracoccaceae</taxon>
        <taxon>Pseudaestuariivita</taxon>
    </lineage>
</organism>
<name>A0A0L1JKB6_9RHOB</name>
<evidence type="ECO:0000256" key="9">
    <source>
        <dbReference type="ARBA" id="ARBA00031501"/>
    </source>
</evidence>
<evidence type="ECO:0000256" key="8">
    <source>
        <dbReference type="ARBA" id="ARBA00031423"/>
    </source>
</evidence>
<evidence type="ECO:0000256" key="7">
    <source>
        <dbReference type="ARBA" id="ARBA00023277"/>
    </source>
</evidence>
<dbReference type="Proteomes" id="UP000036938">
    <property type="component" value="Unassembled WGS sequence"/>
</dbReference>
<evidence type="ECO:0000256" key="2">
    <source>
        <dbReference type="ARBA" id="ARBA00005684"/>
    </source>
</evidence>
<comment type="caution">
    <text evidence="10">The sequence shown here is derived from an EMBL/GenBank/DDBJ whole genome shotgun (WGS) entry which is preliminary data.</text>
</comment>
<keyword evidence="7" id="KW-0119">Carbohydrate metabolism</keyword>
<dbReference type="GO" id="GO:0004134">
    <property type="term" value="F:4-alpha-glucanotransferase activity"/>
    <property type="evidence" value="ECO:0007669"/>
    <property type="project" value="UniProtKB-EC"/>
</dbReference>